<accession>A0AAW2Z8D6</accession>
<evidence type="ECO:0000256" key="4">
    <source>
        <dbReference type="ARBA" id="ARBA00023098"/>
    </source>
</evidence>
<reference evidence="5 6" key="1">
    <citation type="submission" date="2024-03" db="EMBL/GenBank/DDBJ databases">
        <title>The Acrasis kona genome and developmental transcriptomes reveal deep origins of eukaryotic multicellular pathways.</title>
        <authorList>
            <person name="Sheikh S."/>
            <person name="Fu C.-J."/>
            <person name="Brown M.W."/>
            <person name="Baldauf S.L."/>
        </authorList>
    </citation>
    <scope>NUCLEOTIDE SEQUENCE [LARGE SCALE GENOMIC DNA]</scope>
    <source>
        <strain evidence="5 6">ATCC MYA-3509</strain>
    </source>
</reference>
<dbReference type="EMBL" id="JAOPGA020001095">
    <property type="protein sequence ID" value="KAL0484971.1"/>
    <property type="molecule type" value="Genomic_DNA"/>
</dbReference>
<name>A0AAW2Z8D6_9EUKA</name>
<keyword evidence="2" id="KW-0378">Hydrolase</keyword>
<evidence type="ECO:0000256" key="2">
    <source>
        <dbReference type="ARBA" id="ARBA00022801"/>
    </source>
</evidence>
<gene>
    <name evidence="5" type="ORF">AKO1_003783</name>
</gene>
<keyword evidence="3" id="KW-0442">Lipid degradation</keyword>
<dbReference type="PANTHER" id="PTHR10272:SF0">
    <property type="entry name" value="PLATELET-ACTIVATING FACTOR ACETYLHYDROLASE"/>
    <property type="match status" value="1"/>
</dbReference>
<keyword evidence="6" id="KW-1185">Reference proteome</keyword>
<dbReference type="GO" id="GO:0016042">
    <property type="term" value="P:lipid catabolic process"/>
    <property type="evidence" value="ECO:0007669"/>
    <property type="project" value="UniProtKB-KW"/>
</dbReference>
<dbReference type="Pfam" id="PF03403">
    <property type="entry name" value="PAF-AH_p_II"/>
    <property type="match status" value="2"/>
</dbReference>
<dbReference type="GO" id="GO:0003847">
    <property type="term" value="F:1-alkyl-2-acetylglycerophosphocholine esterase activity"/>
    <property type="evidence" value="ECO:0007669"/>
    <property type="project" value="UniProtKB-EC"/>
</dbReference>
<sequence length="520" mass="59423">MTKTIPPPTGPYVTATETVHWTTDIDDKKAAPNGLLVKIWYPIDADKLHKDVKKSRYMPKEMFPYMWNILKPMPKVVVKTHIMNARTNSYTTNKHVQHRRTAISLLHRKHYEQKPGAHAPYIPISSQRDSYPVIIFSHGLYGVPEHYTYICENMASNGYVVIAPYHTDGSSLAVLYPTGDHLDFDAYRSDFYSTDQIRQQDELVKKKIGPDGKRLSFSDLAEHEDSYTYRNHQLKIRVRNIKSVLCKLQFLELEPKPSEFPPSGHMNLDKIGIMGHSFGGATAISSMLFLDQTRTDVLTLKCCCALDSYLFPMAPVEEFDLNGYNEKFEKFRTRIQRFRKHPSPMLFLNSDEWQWEKNINRMKYLSDLCGEKVNDEEIKGTKHHNFDDASILFPHISRLGKQIGSSDPEIAGRELITKVENFFSVNLAKQGYRSLRDGTLTTVTQTITTIAPLDSSTTLIRTEMLEDGDTTPKRFEQVVPNASFVPFISAVSESANQSILCDMPPTFSDAEMREMFGPQV</sequence>
<dbReference type="EC" id="3.1.1.47" evidence="1"/>
<evidence type="ECO:0000256" key="3">
    <source>
        <dbReference type="ARBA" id="ARBA00022963"/>
    </source>
</evidence>
<evidence type="ECO:0000313" key="5">
    <source>
        <dbReference type="EMBL" id="KAL0484971.1"/>
    </source>
</evidence>
<comment type="caution">
    <text evidence="5">The sequence shown here is derived from an EMBL/GenBank/DDBJ whole genome shotgun (WGS) entry which is preliminary data.</text>
</comment>
<dbReference type="SUPFAM" id="SSF53474">
    <property type="entry name" value="alpha/beta-Hydrolases"/>
    <property type="match status" value="1"/>
</dbReference>
<evidence type="ECO:0000313" key="6">
    <source>
        <dbReference type="Proteomes" id="UP001431209"/>
    </source>
</evidence>
<protein>
    <recommendedName>
        <fullName evidence="1">1-alkyl-2-acetylglycerophosphocholine esterase</fullName>
        <ecNumber evidence="1">3.1.1.47</ecNumber>
    </recommendedName>
</protein>
<dbReference type="Proteomes" id="UP001431209">
    <property type="component" value="Unassembled WGS sequence"/>
</dbReference>
<evidence type="ECO:0000256" key="1">
    <source>
        <dbReference type="ARBA" id="ARBA00013201"/>
    </source>
</evidence>
<keyword evidence="4" id="KW-0443">Lipid metabolism</keyword>
<dbReference type="Gene3D" id="3.40.50.1820">
    <property type="entry name" value="alpha/beta hydrolase"/>
    <property type="match status" value="1"/>
</dbReference>
<dbReference type="AlphaFoldDB" id="A0AAW2Z8D6"/>
<organism evidence="5 6">
    <name type="scientific">Acrasis kona</name>
    <dbReference type="NCBI Taxonomy" id="1008807"/>
    <lineage>
        <taxon>Eukaryota</taxon>
        <taxon>Discoba</taxon>
        <taxon>Heterolobosea</taxon>
        <taxon>Tetramitia</taxon>
        <taxon>Eutetramitia</taxon>
        <taxon>Acrasidae</taxon>
        <taxon>Acrasis</taxon>
    </lineage>
</organism>
<proteinExistence type="predicted"/>
<dbReference type="InterPro" id="IPR029058">
    <property type="entry name" value="AB_hydrolase_fold"/>
</dbReference>
<dbReference type="PANTHER" id="PTHR10272">
    <property type="entry name" value="PLATELET-ACTIVATING FACTOR ACETYLHYDROLASE"/>
    <property type="match status" value="1"/>
</dbReference>